<dbReference type="EMBL" id="CAJPWZ010001499">
    <property type="protein sequence ID" value="CAG2216964.1"/>
    <property type="molecule type" value="Genomic_DNA"/>
</dbReference>
<dbReference type="Pfam" id="PF03372">
    <property type="entry name" value="Exo_endo_phos"/>
    <property type="match status" value="1"/>
</dbReference>
<evidence type="ECO:0000313" key="3">
    <source>
        <dbReference type="Proteomes" id="UP000683360"/>
    </source>
</evidence>
<evidence type="ECO:0000259" key="1">
    <source>
        <dbReference type="Pfam" id="PF03372"/>
    </source>
</evidence>
<evidence type="ECO:0000313" key="2">
    <source>
        <dbReference type="EMBL" id="CAG2216964.1"/>
    </source>
</evidence>
<gene>
    <name evidence="2" type="ORF">MEDL_30678</name>
</gene>
<dbReference type="AlphaFoldDB" id="A0A8S3SBX5"/>
<dbReference type="Proteomes" id="UP000683360">
    <property type="component" value="Unassembled WGS sequence"/>
</dbReference>
<reference evidence="2" key="1">
    <citation type="submission" date="2021-03" db="EMBL/GenBank/DDBJ databases">
        <authorList>
            <person name="Bekaert M."/>
        </authorList>
    </citation>
    <scope>NUCLEOTIDE SEQUENCE</scope>
</reference>
<dbReference type="InterPro" id="IPR036691">
    <property type="entry name" value="Endo/exonu/phosph_ase_sf"/>
</dbReference>
<dbReference type="Gene3D" id="3.60.10.10">
    <property type="entry name" value="Endonuclease/exonuclease/phosphatase"/>
    <property type="match status" value="1"/>
</dbReference>
<keyword evidence="3" id="KW-1185">Reference proteome</keyword>
<sequence>MAKTKKRQLNLCVWNVDGIKTKDFDKFNDSSLLKQISLYDIVGLVETHNNKSFSSPLCNYKIYHNFRNQNEKSRRLFGGISVMVRRSISAGVAPLPITNSNFMWFRLDKNYFSLNRDLYICFLHIPPENSTYSIKEGDQFECLINDITNMYDKGDIALFGDFNARVAVDVDFIPNDNCSKFMPDEHYIEDVPCTTRESQDQVRCNRGKSLIDLCIQSRLRILNGRTLGDFSGKFTAHCSLGSSVIDYIIGSESISHRFLCMKVHDFQRSISNHCLLSCILSVDFDEQLNSETTKLFPLPLRYKWTDGSISKFQEALACPSVASKLEEFNNCNISLDKNGIEKAVVDMNNCILEAANISLKARKGVMRKNNKKKKKPWFTPDLHEMKTSLDYLSKQLAFRPFDNQLRHKCFCLSKQYNKLRKERRRNHFKDIVNKMKNLSTKNPKQFWEIVNTLKFCDSEKEEIPITPSVLLDHFKELNKVSEGQGKLKLIHDWNNE</sequence>
<accession>A0A8S3SBX5</accession>
<name>A0A8S3SBX5_MYTED</name>
<dbReference type="OrthoDB" id="6103574at2759"/>
<protein>
    <recommendedName>
        <fullName evidence="1">Endonuclease/exonuclease/phosphatase domain-containing protein</fullName>
    </recommendedName>
</protein>
<dbReference type="InterPro" id="IPR005135">
    <property type="entry name" value="Endo/exonuclease/phosphatase"/>
</dbReference>
<dbReference type="SUPFAM" id="SSF56219">
    <property type="entry name" value="DNase I-like"/>
    <property type="match status" value="1"/>
</dbReference>
<comment type="caution">
    <text evidence="2">The sequence shown here is derived from an EMBL/GenBank/DDBJ whole genome shotgun (WGS) entry which is preliminary data.</text>
</comment>
<proteinExistence type="predicted"/>
<organism evidence="2 3">
    <name type="scientific">Mytilus edulis</name>
    <name type="common">Blue mussel</name>
    <dbReference type="NCBI Taxonomy" id="6550"/>
    <lineage>
        <taxon>Eukaryota</taxon>
        <taxon>Metazoa</taxon>
        <taxon>Spiralia</taxon>
        <taxon>Lophotrochozoa</taxon>
        <taxon>Mollusca</taxon>
        <taxon>Bivalvia</taxon>
        <taxon>Autobranchia</taxon>
        <taxon>Pteriomorphia</taxon>
        <taxon>Mytilida</taxon>
        <taxon>Mytiloidea</taxon>
        <taxon>Mytilidae</taxon>
        <taxon>Mytilinae</taxon>
        <taxon>Mytilus</taxon>
    </lineage>
</organism>
<dbReference type="GO" id="GO:0003824">
    <property type="term" value="F:catalytic activity"/>
    <property type="evidence" value="ECO:0007669"/>
    <property type="project" value="InterPro"/>
</dbReference>
<feature type="domain" description="Endonuclease/exonuclease/phosphatase" evidence="1">
    <location>
        <begin position="13"/>
        <end position="164"/>
    </location>
</feature>